<sequence>MFGRSQICICVYTRCQLLIGLDVVVYTVAGTGAGDTTSDCEISCFEEFLKPETIALIQLKNESDHPCNTKLIKTESGDHELIIIFRKYPQMLLARDKCLNFTPRLRVVKHTNITVSAPNSCINRIHLATASQQHATTYSPIPCGFKYKIVIDVVRIYKYKKWASTNVIYVSGLSGGHYEKL</sequence>
<dbReference type="AlphaFoldDB" id="A0A1B0BV65"/>
<feature type="signal peptide" evidence="1">
    <location>
        <begin position="1"/>
        <end position="33"/>
    </location>
</feature>
<reference evidence="3" key="1">
    <citation type="submission" date="2015-01" db="EMBL/GenBank/DDBJ databases">
        <authorList>
            <person name="Aksoy S."/>
            <person name="Warren W."/>
            <person name="Wilson R.K."/>
        </authorList>
    </citation>
    <scope>NUCLEOTIDE SEQUENCE [LARGE SCALE GENOMIC DNA]</scope>
    <source>
        <strain evidence="3">IAEA</strain>
    </source>
</reference>
<dbReference type="EMBL" id="JXJN01021145">
    <property type="status" value="NOT_ANNOTATED_CDS"/>
    <property type="molecule type" value="Genomic_DNA"/>
</dbReference>
<feature type="chain" id="PRO_5008405170" evidence="1">
    <location>
        <begin position="34"/>
        <end position="181"/>
    </location>
</feature>
<organism evidence="2 3">
    <name type="scientific">Glossina palpalis gambiensis</name>
    <dbReference type="NCBI Taxonomy" id="67801"/>
    <lineage>
        <taxon>Eukaryota</taxon>
        <taxon>Metazoa</taxon>
        <taxon>Ecdysozoa</taxon>
        <taxon>Arthropoda</taxon>
        <taxon>Hexapoda</taxon>
        <taxon>Insecta</taxon>
        <taxon>Pterygota</taxon>
        <taxon>Neoptera</taxon>
        <taxon>Endopterygota</taxon>
        <taxon>Diptera</taxon>
        <taxon>Brachycera</taxon>
        <taxon>Muscomorpha</taxon>
        <taxon>Hippoboscoidea</taxon>
        <taxon>Glossinidae</taxon>
        <taxon>Glossina</taxon>
    </lineage>
</organism>
<keyword evidence="3" id="KW-1185">Reference proteome</keyword>
<accession>A0A1B0BV65</accession>
<protein>
    <submittedName>
        <fullName evidence="2">Uncharacterized protein</fullName>
    </submittedName>
</protein>
<dbReference type="Proteomes" id="UP000092460">
    <property type="component" value="Unassembled WGS sequence"/>
</dbReference>
<proteinExistence type="predicted"/>
<reference evidence="2" key="2">
    <citation type="submission" date="2020-05" db="UniProtKB">
        <authorList>
            <consortium name="EnsemblMetazoa"/>
        </authorList>
    </citation>
    <scope>IDENTIFICATION</scope>
    <source>
        <strain evidence="2">IAEA</strain>
    </source>
</reference>
<evidence type="ECO:0000313" key="3">
    <source>
        <dbReference type="Proteomes" id="UP000092460"/>
    </source>
</evidence>
<evidence type="ECO:0000256" key="1">
    <source>
        <dbReference type="SAM" id="SignalP"/>
    </source>
</evidence>
<keyword evidence="1" id="KW-0732">Signal</keyword>
<dbReference type="EMBL" id="JXJN01021146">
    <property type="status" value="NOT_ANNOTATED_CDS"/>
    <property type="molecule type" value="Genomic_DNA"/>
</dbReference>
<name>A0A1B0BV65_9MUSC</name>
<dbReference type="EnsemblMetazoa" id="GPPI041467-RA">
    <property type="protein sequence ID" value="GPPI041467-PA"/>
    <property type="gene ID" value="GPPI041467"/>
</dbReference>
<evidence type="ECO:0000313" key="2">
    <source>
        <dbReference type="EnsemblMetazoa" id="GPPI041467-PA"/>
    </source>
</evidence>
<dbReference type="VEuPathDB" id="VectorBase:GPPI041467"/>